<keyword evidence="2" id="KW-1185">Reference proteome</keyword>
<dbReference type="EMBL" id="JRES01000940">
    <property type="protein sequence ID" value="KNC27041.1"/>
    <property type="molecule type" value="Genomic_DNA"/>
</dbReference>
<name>A0A0L0C470_LUCCU</name>
<reference evidence="1 2" key="1">
    <citation type="journal article" date="2015" name="Nat. Commun.">
        <title>Lucilia cuprina genome unlocks parasitic fly biology to underpin future interventions.</title>
        <authorList>
            <person name="Anstead C.A."/>
            <person name="Korhonen P.K."/>
            <person name="Young N.D."/>
            <person name="Hall R.S."/>
            <person name="Jex A.R."/>
            <person name="Murali S.C."/>
            <person name="Hughes D.S."/>
            <person name="Lee S.F."/>
            <person name="Perry T."/>
            <person name="Stroehlein A.J."/>
            <person name="Ansell B.R."/>
            <person name="Breugelmans B."/>
            <person name="Hofmann A."/>
            <person name="Qu J."/>
            <person name="Dugan S."/>
            <person name="Lee S.L."/>
            <person name="Chao H."/>
            <person name="Dinh H."/>
            <person name="Han Y."/>
            <person name="Doddapaneni H.V."/>
            <person name="Worley K.C."/>
            <person name="Muzny D.M."/>
            <person name="Ioannidis P."/>
            <person name="Waterhouse R.M."/>
            <person name="Zdobnov E.M."/>
            <person name="James P.J."/>
            <person name="Bagnall N.H."/>
            <person name="Kotze A.C."/>
            <person name="Gibbs R.A."/>
            <person name="Richards S."/>
            <person name="Batterham P."/>
            <person name="Gasser R.B."/>
        </authorList>
    </citation>
    <scope>NUCLEOTIDE SEQUENCE [LARGE SCALE GENOMIC DNA]</scope>
    <source>
        <strain evidence="1 2">LS</strain>
        <tissue evidence="1">Full body</tissue>
    </source>
</reference>
<comment type="caution">
    <text evidence="1">The sequence shown here is derived from an EMBL/GenBank/DDBJ whole genome shotgun (WGS) entry which is preliminary data.</text>
</comment>
<proteinExistence type="predicted"/>
<dbReference type="AlphaFoldDB" id="A0A0L0C470"/>
<evidence type="ECO:0000313" key="1">
    <source>
        <dbReference type="EMBL" id="KNC27041.1"/>
    </source>
</evidence>
<accession>A0A0L0C470</accession>
<protein>
    <submittedName>
        <fullName evidence="1">Uncharacterized protein</fullName>
    </submittedName>
</protein>
<sequence>MPRPKNNVLRSYFIITRDNQAICRNEKCDNRLLNTHGGNLERHLRKVHPNIFESYSEKKLHGGVLITKIKRDLLNASPANDSFTTSFNSETTPTLSSAINKEHIQMALVELFTKCGRPLSLAEDRPFKMLVTPILEALDMKVNEHSVMKLITKYSNNIKNEIKEELRGRLISLKIDGVTVNSCGN</sequence>
<gene>
    <name evidence="1" type="ORF">FF38_02299</name>
</gene>
<dbReference type="OMA" id="GGNLECH"/>
<evidence type="ECO:0000313" key="2">
    <source>
        <dbReference type="Proteomes" id="UP000037069"/>
    </source>
</evidence>
<organism evidence="1 2">
    <name type="scientific">Lucilia cuprina</name>
    <name type="common">Green bottle fly</name>
    <name type="synonym">Australian sheep blowfly</name>
    <dbReference type="NCBI Taxonomy" id="7375"/>
    <lineage>
        <taxon>Eukaryota</taxon>
        <taxon>Metazoa</taxon>
        <taxon>Ecdysozoa</taxon>
        <taxon>Arthropoda</taxon>
        <taxon>Hexapoda</taxon>
        <taxon>Insecta</taxon>
        <taxon>Pterygota</taxon>
        <taxon>Neoptera</taxon>
        <taxon>Endopterygota</taxon>
        <taxon>Diptera</taxon>
        <taxon>Brachycera</taxon>
        <taxon>Muscomorpha</taxon>
        <taxon>Oestroidea</taxon>
        <taxon>Calliphoridae</taxon>
        <taxon>Luciliinae</taxon>
        <taxon>Lucilia</taxon>
    </lineage>
</organism>
<dbReference type="Proteomes" id="UP000037069">
    <property type="component" value="Unassembled WGS sequence"/>
</dbReference>
<dbReference type="OrthoDB" id="5103at2759"/>